<keyword evidence="1" id="KW-0472">Membrane</keyword>
<feature type="transmembrane region" description="Helical" evidence="1">
    <location>
        <begin position="437"/>
        <end position="465"/>
    </location>
</feature>
<feature type="transmembrane region" description="Helical" evidence="1">
    <location>
        <begin position="343"/>
        <end position="365"/>
    </location>
</feature>
<protein>
    <recommendedName>
        <fullName evidence="5">Anoctamin</fullName>
    </recommendedName>
</protein>
<dbReference type="EMBL" id="ML995492">
    <property type="protein sequence ID" value="KAF2139528.1"/>
    <property type="molecule type" value="Genomic_DNA"/>
</dbReference>
<evidence type="ECO:0000313" key="3">
    <source>
        <dbReference type="EMBL" id="KAF2139528.1"/>
    </source>
</evidence>
<keyword evidence="2" id="KW-0732">Signal</keyword>
<feature type="transmembrane region" description="Helical" evidence="1">
    <location>
        <begin position="377"/>
        <end position="400"/>
    </location>
</feature>
<evidence type="ECO:0000256" key="1">
    <source>
        <dbReference type="SAM" id="Phobius"/>
    </source>
</evidence>
<gene>
    <name evidence="3" type="ORF">K452DRAFT_310487</name>
</gene>
<dbReference type="RefSeq" id="XP_033395241.1">
    <property type="nucleotide sequence ID" value="XM_033543341.1"/>
</dbReference>
<sequence length="564" mass="65256">MELFHLLIALVVITLGLTDIGQVLDIDYPIVTSLIPISGFFITANVLCRKTNKCTPPSDYVKSHFPGLYGQQGFNNSDSFDVANNFDAVTIAIEDEQTRERRLKEVSDEAERLQDEAYRAHITRRTTPKEEEGKWDPETHTCESLMPQKCKDDPICDFLRHLFDLPKYGPWVTKYKPCDQCDKKSLLCWYTRRWHGFEPSWNQWLATTLCAIHLALWIAFLVIFFHRVYAGMVVWYSLNVRKEETVYTAYLGPFIQSTPNTPFRVREHMRRQDMPPMAPIRQARLSPLYFITEWLVPKVLDFIVNCIIFTPPGFYTGFSQGLEVSGIMRGGIHHDPPEYIHPWFTLGHAFGCWYGFWIGMIFNFLDFQIRSHEVAVCAQLGMQMWIPGLALAMVAAVWTIDNDAPVFVNAFIMDAIEMCEGSWQGDRTMLVDKVPAILSYLGNILADFVLSSLHLITKIFSFIFFRKESLRTAILVRINTPEALAYIMGPCDLCYKNKYLCSYHVEINDLPEEYECPDYNPRRSRYAMRRLYGDHLTWEEYFQKLAASFKYPGSEDTGCEETGI</sequence>
<organism evidence="3 4">
    <name type="scientific">Aplosporella prunicola CBS 121167</name>
    <dbReference type="NCBI Taxonomy" id="1176127"/>
    <lineage>
        <taxon>Eukaryota</taxon>
        <taxon>Fungi</taxon>
        <taxon>Dikarya</taxon>
        <taxon>Ascomycota</taxon>
        <taxon>Pezizomycotina</taxon>
        <taxon>Dothideomycetes</taxon>
        <taxon>Dothideomycetes incertae sedis</taxon>
        <taxon>Botryosphaeriales</taxon>
        <taxon>Aplosporellaceae</taxon>
        <taxon>Aplosporella</taxon>
    </lineage>
</organism>
<keyword evidence="1" id="KW-1133">Transmembrane helix</keyword>
<dbReference type="Proteomes" id="UP000799438">
    <property type="component" value="Unassembled WGS sequence"/>
</dbReference>
<dbReference type="AlphaFoldDB" id="A0A6A6B7D8"/>
<dbReference type="GeneID" id="54300838"/>
<keyword evidence="4" id="KW-1185">Reference proteome</keyword>
<evidence type="ECO:0008006" key="5">
    <source>
        <dbReference type="Google" id="ProtNLM"/>
    </source>
</evidence>
<reference evidence="3" key="1">
    <citation type="journal article" date="2020" name="Stud. Mycol.">
        <title>101 Dothideomycetes genomes: a test case for predicting lifestyles and emergence of pathogens.</title>
        <authorList>
            <person name="Haridas S."/>
            <person name="Albert R."/>
            <person name="Binder M."/>
            <person name="Bloem J."/>
            <person name="Labutti K."/>
            <person name="Salamov A."/>
            <person name="Andreopoulos B."/>
            <person name="Baker S."/>
            <person name="Barry K."/>
            <person name="Bills G."/>
            <person name="Bluhm B."/>
            <person name="Cannon C."/>
            <person name="Castanera R."/>
            <person name="Culley D."/>
            <person name="Daum C."/>
            <person name="Ezra D."/>
            <person name="Gonzalez J."/>
            <person name="Henrissat B."/>
            <person name="Kuo A."/>
            <person name="Liang C."/>
            <person name="Lipzen A."/>
            <person name="Lutzoni F."/>
            <person name="Magnuson J."/>
            <person name="Mondo S."/>
            <person name="Nolan M."/>
            <person name="Ohm R."/>
            <person name="Pangilinan J."/>
            <person name="Park H.-J."/>
            <person name="Ramirez L."/>
            <person name="Alfaro M."/>
            <person name="Sun H."/>
            <person name="Tritt A."/>
            <person name="Yoshinaga Y."/>
            <person name="Zwiers L.-H."/>
            <person name="Turgeon B."/>
            <person name="Goodwin S."/>
            <person name="Spatafora J."/>
            <person name="Crous P."/>
            <person name="Grigoriev I."/>
        </authorList>
    </citation>
    <scope>NUCLEOTIDE SEQUENCE</scope>
    <source>
        <strain evidence="3">CBS 121167</strain>
    </source>
</reference>
<evidence type="ECO:0000313" key="4">
    <source>
        <dbReference type="Proteomes" id="UP000799438"/>
    </source>
</evidence>
<feature type="chain" id="PRO_5025355393" description="Anoctamin" evidence="2">
    <location>
        <begin position="19"/>
        <end position="564"/>
    </location>
</feature>
<name>A0A6A6B7D8_9PEZI</name>
<evidence type="ECO:0000256" key="2">
    <source>
        <dbReference type="SAM" id="SignalP"/>
    </source>
</evidence>
<accession>A0A6A6B7D8</accession>
<keyword evidence="1" id="KW-0812">Transmembrane</keyword>
<proteinExistence type="predicted"/>
<feature type="signal peptide" evidence="2">
    <location>
        <begin position="1"/>
        <end position="18"/>
    </location>
</feature>
<feature type="transmembrane region" description="Helical" evidence="1">
    <location>
        <begin position="204"/>
        <end position="225"/>
    </location>
</feature>